<comment type="similarity">
    <text evidence="2">Belongs to the polysaccharide synthase family.</text>
</comment>
<reference evidence="8 9" key="1">
    <citation type="submission" date="2015-09" db="EMBL/GenBank/DDBJ databases">
        <authorList>
            <consortium name="Pathogen Informatics"/>
        </authorList>
    </citation>
    <scope>NUCLEOTIDE SEQUENCE [LARGE SCALE GENOMIC DNA]</scope>
    <source>
        <strain evidence="8 9">2789STDY5834899</strain>
    </source>
</reference>
<evidence type="ECO:0000256" key="3">
    <source>
        <dbReference type="ARBA" id="ARBA00022475"/>
    </source>
</evidence>
<evidence type="ECO:0000256" key="1">
    <source>
        <dbReference type="ARBA" id="ARBA00004651"/>
    </source>
</evidence>
<dbReference type="AlphaFoldDB" id="A0A174SDM9"/>
<feature type="transmembrane region" description="Helical" evidence="7">
    <location>
        <begin position="43"/>
        <end position="69"/>
    </location>
</feature>
<accession>A0A174SDM9</accession>
<dbReference type="Proteomes" id="UP000095576">
    <property type="component" value="Unassembled WGS sequence"/>
</dbReference>
<feature type="transmembrane region" description="Helical" evidence="7">
    <location>
        <begin position="419"/>
        <end position="439"/>
    </location>
</feature>
<evidence type="ECO:0000256" key="5">
    <source>
        <dbReference type="ARBA" id="ARBA00022989"/>
    </source>
</evidence>
<dbReference type="Pfam" id="PF13440">
    <property type="entry name" value="Polysacc_synt_3"/>
    <property type="match status" value="1"/>
</dbReference>
<sequence length="499" mass="56027">MSNNIKQELLSGVFYTALAKYIGIIVALVVSGVLARLLSPDDFGIVAIATVIIAFFGIFTDMGVSTAVVQHKTLTKEELSNIFSFTIWTGICISLLFFIASWFIADYYGKDILRTLCQLLSVNLFFASANIVPGALFYRNKEFKFIAIRSFIIQIAGGAGAVIAALYGAGLYALIINPILSSILIFAISYQRYPQKLQFTLGLDTIRKIFSYSVYQFLFNAINYFSRNLDKLLIGKYMNMSDLGYYEKSYRLMMLPLQNITYVVTPVMHPILSDLQNDKQQLASSYERIVRFLAFVGIPLSVLLFFTAKEVTLIIFGDQWMPSVPIFQILSLSVGIQIILSTSGSIFQAAGDTRSLFICGLFSATFNVAGMLLGIFYFGTLTAVATCIVVTFTINFIQCYWQMYGVTFRKSAWGFVKQLFSPAIISMIIAAVLLPIQYATKDMNIFLTLIVKSIFSFCIFGVYIQVTREYNIIKKVKDVIRKKNVNGNHQQEDLPENKQ</sequence>
<evidence type="ECO:0000256" key="2">
    <source>
        <dbReference type="ARBA" id="ARBA00007430"/>
    </source>
</evidence>
<feature type="transmembrane region" description="Helical" evidence="7">
    <location>
        <begin position="81"/>
        <end position="104"/>
    </location>
</feature>
<gene>
    <name evidence="8" type="primary">wzxC_2</name>
    <name evidence="8" type="ORF">ERS852511_03801</name>
</gene>
<feature type="transmembrane region" description="Helical" evidence="7">
    <location>
        <begin position="289"/>
        <end position="306"/>
    </location>
</feature>
<feature type="transmembrane region" description="Helical" evidence="7">
    <location>
        <begin position="116"/>
        <end position="138"/>
    </location>
</feature>
<keyword evidence="3" id="KW-1003">Cell membrane</keyword>
<keyword evidence="4 7" id="KW-0812">Transmembrane</keyword>
<proteinExistence type="inferred from homology"/>
<feature type="transmembrane region" description="Helical" evidence="7">
    <location>
        <begin position="171"/>
        <end position="188"/>
    </location>
</feature>
<dbReference type="InterPro" id="IPR050833">
    <property type="entry name" value="Poly_Biosynth_Transport"/>
</dbReference>
<evidence type="ECO:0000256" key="4">
    <source>
        <dbReference type="ARBA" id="ARBA00022692"/>
    </source>
</evidence>
<evidence type="ECO:0000256" key="7">
    <source>
        <dbReference type="SAM" id="Phobius"/>
    </source>
</evidence>
<evidence type="ECO:0000313" key="8">
    <source>
        <dbReference type="EMBL" id="CUP95793.1"/>
    </source>
</evidence>
<name>A0A174SDM9_BACT4</name>
<dbReference type="PANTHER" id="PTHR30250:SF10">
    <property type="entry name" value="LIPOPOLYSACCHARIDE BIOSYNTHESIS PROTEIN WZXC"/>
    <property type="match status" value="1"/>
</dbReference>
<keyword evidence="6 7" id="KW-0472">Membrane</keyword>
<feature type="transmembrane region" description="Helical" evidence="7">
    <location>
        <begin position="383"/>
        <end position="407"/>
    </location>
</feature>
<keyword evidence="5 7" id="KW-1133">Transmembrane helix</keyword>
<evidence type="ECO:0000313" key="9">
    <source>
        <dbReference type="Proteomes" id="UP000095576"/>
    </source>
</evidence>
<evidence type="ECO:0000256" key="6">
    <source>
        <dbReference type="ARBA" id="ARBA00023136"/>
    </source>
</evidence>
<feature type="transmembrane region" description="Helical" evidence="7">
    <location>
        <begin position="326"/>
        <end position="347"/>
    </location>
</feature>
<feature type="transmembrane region" description="Helical" evidence="7">
    <location>
        <begin position="12"/>
        <end position="37"/>
    </location>
</feature>
<organism evidence="8 9">
    <name type="scientific">Bacteroides thetaiotaomicron</name>
    <dbReference type="NCBI Taxonomy" id="818"/>
    <lineage>
        <taxon>Bacteria</taxon>
        <taxon>Pseudomonadati</taxon>
        <taxon>Bacteroidota</taxon>
        <taxon>Bacteroidia</taxon>
        <taxon>Bacteroidales</taxon>
        <taxon>Bacteroidaceae</taxon>
        <taxon>Bacteroides</taxon>
    </lineage>
</organism>
<feature type="transmembrane region" description="Helical" evidence="7">
    <location>
        <begin position="145"/>
        <end position="165"/>
    </location>
</feature>
<dbReference type="PANTHER" id="PTHR30250">
    <property type="entry name" value="PST FAMILY PREDICTED COLANIC ACID TRANSPORTER"/>
    <property type="match status" value="1"/>
</dbReference>
<dbReference type="CDD" id="cd13127">
    <property type="entry name" value="MATE_tuaB_like"/>
    <property type="match status" value="1"/>
</dbReference>
<feature type="transmembrane region" description="Helical" evidence="7">
    <location>
        <begin position="445"/>
        <end position="466"/>
    </location>
</feature>
<feature type="transmembrane region" description="Helical" evidence="7">
    <location>
        <begin position="356"/>
        <end position="377"/>
    </location>
</feature>
<dbReference type="EMBL" id="CZAP01000017">
    <property type="protein sequence ID" value="CUP95793.1"/>
    <property type="molecule type" value="Genomic_DNA"/>
</dbReference>
<dbReference type="GO" id="GO:0005886">
    <property type="term" value="C:plasma membrane"/>
    <property type="evidence" value="ECO:0007669"/>
    <property type="project" value="UniProtKB-SubCell"/>
</dbReference>
<protein>
    <submittedName>
        <fullName evidence="8">Membrane protein involved in the export of O-antigen and teichoic acid</fullName>
    </submittedName>
</protein>
<dbReference type="RefSeq" id="WP_016267750.1">
    <property type="nucleotide sequence ID" value="NZ_CZAP01000017.1"/>
</dbReference>
<comment type="subcellular location">
    <subcellularLocation>
        <location evidence="1">Cell membrane</location>
        <topology evidence="1">Multi-pass membrane protein</topology>
    </subcellularLocation>
</comment>